<comment type="similarity">
    <text evidence="2">Belongs to the IS1 elements InsA family.</text>
</comment>
<dbReference type="EMBL" id="DF820470">
    <property type="protein sequence ID" value="GAK59625.1"/>
    <property type="molecule type" value="Genomic_DNA"/>
</dbReference>
<keyword evidence="4" id="KW-0233">DNA recombination</keyword>
<organism evidence="7">
    <name type="scientific">Vecturithrix granuli</name>
    <dbReference type="NCBI Taxonomy" id="1499967"/>
    <lineage>
        <taxon>Bacteria</taxon>
        <taxon>Candidatus Moduliflexota</taxon>
        <taxon>Candidatus Vecturitrichia</taxon>
        <taxon>Candidatus Vecturitrichales</taxon>
        <taxon>Candidatus Vecturitrichaceae</taxon>
        <taxon>Candidatus Vecturithrix</taxon>
    </lineage>
</organism>
<feature type="domain" description="InsA N-terminal zinc ribbon" evidence="5">
    <location>
        <begin position="6"/>
        <end position="36"/>
    </location>
</feature>
<evidence type="ECO:0000256" key="2">
    <source>
        <dbReference type="ARBA" id="ARBA00006212"/>
    </source>
</evidence>
<gene>
    <name evidence="7" type="ORF">U27_06610</name>
</gene>
<dbReference type="Pfam" id="PF03811">
    <property type="entry name" value="Zn_ribbon_InsA"/>
    <property type="match status" value="1"/>
</dbReference>
<sequence length="107" mass="12214">MKQYIQITCPHCKSEDLVKNGHSENGTQRYRCKACRGSFQWNYTYRAWQPGIKEQIETQTLNSSGVRDISRNLKIAKNIVIAALKKNSCGGQHRLCRVLETACPARD</sequence>
<evidence type="ECO:0000256" key="4">
    <source>
        <dbReference type="ARBA" id="ARBA00023172"/>
    </source>
</evidence>
<keyword evidence="8" id="KW-1185">Reference proteome</keyword>
<dbReference type="HOGENOM" id="CLU_076276_6_0_0"/>
<feature type="domain" description="Insertion element IS1 protein InsA helix-turn-helix" evidence="6">
    <location>
        <begin position="43"/>
        <end position="86"/>
    </location>
</feature>
<evidence type="ECO:0000259" key="6">
    <source>
        <dbReference type="Pfam" id="PF12759"/>
    </source>
</evidence>
<evidence type="ECO:0000256" key="1">
    <source>
        <dbReference type="ARBA" id="ARBA00004091"/>
    </source>
</evidence>
<dbReference type="Pfam" id="PF12759">
    <property type="entry name" value="HTH_Tnp_IS1"/>
    <property type="match status" value="1"/>
</dbReference>
<name>A0A081C4X0_VECG1</name>
<evidence type="ECO:0000313" key="7">
    <source>
        <dbReference type="EMBL" id="GAK59625.1"/>
    </source>
</evidence>
<keyword evidence="3" id="KW-0815">Transposition</keyword>
<dbReference type="eggNOG" id="COG3677">
    <property type="taxonomic scope" value="Bacteria"/>
</dbReference>
<comment type="function">
    <text evidence="1">Absolutely required for transposition of IS1.</text>
</comment>
<dbReference type="AlphaFoldDB" id="A0A081C4X0"/>
<dbReference type="InterPro" id="IPR024431">
    <property type="entry name" value="InsA_HTH_dom"/>
</dbReference>
<evidence type="ECO:0000313" key="8">
    <source>
        <dbReference type="Proteomes" id="UP000030661"/>
    </source>
</evidence>
<dbReference type="PANTHER" id="PTHR47923">
    <property type="entry name" value="INSERTION ELEMENT IS1 1 PROTEIN INSA-RELATED"/>
    <property type="match status" value="1"/>
</dbReference>
<evidence type="ECO:0000256" key="3">
    <source>
        <dbReference type="ARBA" id="ARBA00022578"/>
    </source>
</evidence>
<proteinExistence type="inferred from homology"/>
<accession>A0A081C4X0</accession>
<reference evidence="7" key="1">
    <citation type="journal article" date="2015" name="PeerJ">
        <title>First genomic representation of candidate bacterial phylum KSB3 points to enhanced environmental sensing as a trigger of wastewater bulking.</title>
        <authorList>
            <person name="Sekiguchi Y."/>
            <person name="Ohashi A."/>
            <person name="Parks D.H."/>
            <person name="Yamauchi T."/>
            <person name="Tyson G.W."/>
            <person name="Hugenholtz P."/>
        </authorList>
    </citation>
    <scope>NUCLEOTIDE SEQUENCE [LARGE SCALE GENOMIC DNA]</scope>
</reference>
<dbReference type="STRING" id="1499967.U27_06610"/>
<dbReference type="Proteomes" id="UP000030661">
    <property type="component" value="Unassembled WGS sequence"/>
</dbReference>
<protein>
    <submittedName>
        <fullName evidence="7">Insertion element protein</fullName>
    </submittedName>
</protein>
<dbReference type="InterPro" id="IPR051252">
    <property type="entry name" value="IS1_transposase_InsA"/>
</dbReference>
<evidence type="ECO:0000259" key="5">
    <source>
        <dbReference type="Pfam" id="PF03811"/>
    </source>
</evidence>
<dbReference type="PANTHER" id="PTHR47923:SF1">
    <property type="entry name" value="INSERTION ELEMENT IS1 1 PROTEIN INSA-RELATED"/>
    <property type="match status" value="1"/>
</dbReference>
<dbReference type="GO" id="GO:0006313">
    <property type="term" value="P:DNA transposition"/>
    <property type="evidence" value="ECO:0007669"/>
    <property type="project" value="InterPro"/>
</dbReference>
<dbReference type="InterPro" id="IPR003220">
    <property type="entry name" value="InsA_N_dom_Znf"/>
</dbReference>